<feature type="compositionally biased region" description="Polar residues" evidence="1">
    <location>
        <begin position="98"/>
        <end position="107"/>
    </location>
</feature>
<name>A0A6V7UJG7_MELEN</name>
<dbReference type="Proteomes" id="UP000580250">
    <property type="component" value="Unassembled WGS sequence"/>
</dbReference>
<evidence type="ECO:0000313" key="2">
    <source>
        <dbReference type="EMBL" id="CAD2159716.1"/>
    </source>
</evidence>
<proteinExistence type="predicted"/>
<feature type="compositionally biased region" description="Acidic residues" evidence="1">
    <location>
        <begin position="112"/>
        <end position="124"/>
    </location>
</feature>
<comment type="caution">
    <text evidence="2">The sequence shown here is derived from an EMBL/GenBank/DDBJ whole genome shotgun (WGS) entry which is preliminary data.</text>
</comment>
<evidence type="ECO:0000256" key="1">
    <source>
        <dbReference type="SAM" id="MobiDB-lite"/>
    </source>
</evidence>
<dbReference type="AlphaFoldDB" id="A0A6V7UJG7"/>
<sequence length="461" mass="53577">MYSKNMGIVQLFLYSLLTTSLFIFLCKPILVDAGLCFGKTKKRSGSNSTTPRPNYTEYVNIEHEQGSTESGNDSQQNYQLTSNTQAYYPNISMSYGETSDEWGSTTISDSDGASDTETDDESSDTENSSKLSSSYYSSTSTKGKEKLEAVMTSESSNQFEKINWANSKLNEIVEYIIYNITDINNPDKLIQSIDRMRPVMLKNKYYSKKDIRILNGFMSENARIPNLHPSDLYIRQQLQKLVGNVKFQIFCNRSADKFEQLSPAFEGIRNNYETMINSIKETAIKSNNLSNLAKKYYNDFRNYIQIASNAKQATLTLKELILTKYSKAKELQRDVLIYINPNESKKIEYDQLEPYFKLYCYVKFIKNDGEEFFINAMETIYEEPKKQVKITNQQQIIQNQWDYLKSALNSFMLTYSRFNKFYKLEDNMRILEKYNGQNCGDYIISSDFPENLEEFVRIKYN</sequence>
<evidence type="ECO:0000313" key="3">
    <source>
        <dbReference type="Proteomes" id="UP000580250"/>
    </source>
</evidence>
<feature type="compositionally biased region" description="Low complexity" evidence="1">
    <location>
        <begin position="125"/>
        <end position="138"/>
    </location>
</feature>
<dbReference type="EMBL" id="CAJEWN010000076">
    <property type="protein sequence ID" value="CAD2159716.1"/>
    <property type="molecule type" value="Genomic_DNA"/>
</dbReference>
<protein>
    <submittedName>
        <fullName evidence="2">Uncharacterized protein</fullName>
    </submittedName>
</protein>
<reference evidence="2 3" key="1">
    <citation type="submission" date="2020-08" db="EMBL/GenBank/DDBJ databases">
        <authorList>
            <person name="Koutsovoulos G."/>
            <person name="Danchin GJ E."/>
        </authorList>
    </citation>
    <scope>NUCLEOTIDE SEQUENCE [LARGE SCALE GENOMIC DNA]</scope>
</reference>
<organism evidence="2 3">
    <name type="scientific">Meloidogyne enterolobii</name>
    <name type="common">Root-knot nematode worm</name>
    <name type="synonym">Meloidogyne mayaguensis</name>
    <dbReference type="NCBI Taxonomy" id="390850"/>
    <lineage>
        <taxon>Eukaryota</taxon>
        <taxon>Metazoa</taxon>
        <taxon>Ecdysozoa</taxon>
        <taxon>Nematoda</taxon>
        <taxon>Chromadorea</taxon>
        <taxon>Rhabditida</taxon>
        <taxon>Tylenchina</taxon>
        <taxon>Tylenchomorpha</taxon>
        <taxon>Tylenchoidea</taxon>
        <taxon>Meloidogynidae</taxon>
        <taxon>Meloidogyninae</taxon>
        <taxon>Meloidogyne</taxon>
    </lineage>
</organism>
<accession>A0A6V7UJG7</accession>
<gene>
    <name evidence="2" type="ORF">MENT_LOCUS13847</name>
</gene>
<feature type="region of interest" description="Disordered" evidence="1">
    <location>
        <begin position="98"/>
        <end position="138"/>
    </location>
</feature>